<dbReference type="PANTHER" id="PTHR11802">
    <property type="entry name" value="SERINE PROTEASE FAMILY S10 SERINE CARBOXYPEPTIDASE"/>
    <property type="match status" value="1"/>
</dbReference>
<keyword evidence="6" id="KW-1185">Reference proteome</keyword>
<dbReference type="SUPFAM" id="SSF53474">
    <property type="entry name" value="alpha/beta-Hydrolases"/>
    <property type="match status" value="2"/>
</dbReference>
<dbReference type="GO" id="GO:0004185">
    <property type="term" value="F:serine-type carboxypeptidase activity"/>
    <property type="evidence" value="ECO:0007669"/>
    <property type="project" value="InterPro"/>
</dbReference>
<dbReference type="Gene3D" id="6.10.250.940">
    <property type="match status" value="2"/>
</dbReference>
<evidence type="ECO:0000313" key="5">
    <source>
        <dbReference type="EMBL" id="RWR78622.1"/>
    </source>
</evidence>
<evidence type="ECO:0000256" key="1">
    <source>
        <dbReference type="ARBA" id="ARBA00009431"/>
    </source>
</evidence>
<dbReference type="InterPro" id="IPR033124">
    <property type="entry name" value="Ser_caboxypep_his_AS"/>
</dbReference>
<dbReference type="Gene3D" id="3.40.50.12670">
    <property type="match status" value="2"/>
</dbReference>
<keyword evidence="2" id="KW-0325">Glycoprotein</keyword>
<dbReference type="PRINTS" id="PR00724">
    <property type="entry name" value="CRBOXYPTASEC"/>
</dbReference>
<keyword evidence="4" id="KW-0812">Transmembrane</keyword>
<accession>A0A3S3Q3F5</accession>
<comment type="caution">
    <text evidence="5">The sequence shown here is derived from an EMBL/GenBank/DDBJ whole genome shotgun (WGS) entry which is preliminary data.</text>
</comment>
<dbReference type="GO" id="GO:0006508">
    <property type="term" value="P:proteolysis"/>
    <property type="evidence" value="ECO:0007669"/>
    <property type="project" value="InterPro"/>
</dbReference>
<keyword evidence="4" id="KW-1133">Transmembrane helix</keyword>
<keyword evidence="5" id="KW-0121">Carboxypeptidase</keyword>
<keyword evidence="4" id="KW-0472">Membrane</keyword>
<dbReference type="Gene3D" id="3.40.50.1820">
    <property type="entry name" value="alpha/beta hydrolase"/>
    <property type="match status" value="4"/>
</dbReference>
<comment type="similarity">
    <text evidence="1">Belongs to the peptidase S10 family.</text>
</comment>
<organism evidence="5 6">
    <name type="scientific">Cinnamomum micranthum f. kanehirae</name>
    <dbReference type="NCBI Taxonomy" id="337451"/>
    <lineage>
        <taxon>Eukaryota</taxon>
        <taxon>Viridiplantae</taxon>
        <taxon>Streptophyta</taxon>
        <taxon>Embryophyta</taxon>
        <taxon>Tracheophyta</taxon>
        <taxon>Spermatophyta</taxon>
        <taxon>Magnoliopsida</taxon>
        <taxon>Magnoliidae</taxon>
        <taxon>Laurales</taxon>
        <taxon>Lauraceae</taxon>
        <taxon>Cinnamomum</taxon>
    </lineage>
</organism>
<dbReference type="AlphaFoldDB" id="A0A3S3Q3F5"/>
<keyword evidence="5" id="KW-0378">Hydrolase</keyword>
<dbReference type="STRING" id="337451.A0A3S3Q3F5"/>
<evidence type="ECO:0000256" key="4">
    <source>
        <dbReference type="SAM" id="Phobius"/>
    </source>
</evidence>
<evidence type="ECO:0000256" key="2">
    <source>
        <dbReference type="ARBA" id="ARBA00023180"/>
    </source>
</evidence>
<evidence type="ECO:0000256" key="3">
    <source>
        <dbReference type="SAM" id="MobiDB-lite"/>
    </source>
</evidence>
<protein>
    <submittedName>
        <fullName evidence="5">Serine carboxypeptidase-like protein 42 isoform X2</fullName>
    </submittedName>
</protein>
<keyword evidence="5" id="KW-0645">Protease</keyword>
<feature type="transmembrane region" description="Helical" evidence="4">
    <location>
        <begin position="128"/>
        <end position="155"/>
    </location>
</feature>
<dbReference type="Proteomes" id="UP000283530">
    <property type="component" value="Unassembled WGS sequence"/>
</dbReference>
<proteinExistence type="inferred from homology"/>
<dbReference type="OrthoDB" id="443318at2759"/>
<evidence type="ECO:0000313" key="6">
    <source>
        <dbReference type="Proteomes" id="UP000283530"/>
    </source>
</evidence>
<dbReference type="EMBL" id="QPKB01000003">
    <property type="protein sequence ID" value="RWR78622.1"/>
    <property type="molecule type" value="Genomic_DNA"/>
</dbReference>
<gene>
    <name evidence="5" type="ORF">CKAN_00716400</name>
</gene>
<feature type="region of interest" description="Disordered" evidence="3">
    <location>
        <begin position="1"/>
        <end position="28"/>
    </location>
</feature>
<name>A0A3S3Q3F5_9MAGN</name>
<dbReference type="PROSITE" id="PS00560">
    <property type="entry name" value="CARBOXYPEPT_SER_HIS"/>
    <property type="match status" value="2"/>
</dbReference>
<dbReference type="InterPro" id="IPR029058">
    <property type="entry name" value="AB_hydrolase_fold"/>
</dbReference>
<reference evidence="5 6" key="1">
    <citation type="journal article" date="2019" name="Nat. Plants">
        <title>Stout camphor tree genome fills gaps in understanding of flowering plant genome evolution.</title>
        <authorList>
            <person name="Chaw S.M."/>
            <person name="Liu Y.C."/>
            <person name="Wu Y.W."/>
            <person name="Wang H.Y."/>
            <person name="Lin C.I."/>
            <person name="Wu C.S."/>
            <person name="Ke H.M."/>
            <person name="Chang L.Y."/>
            <person name="Hsu C.Y."/>
            <person name="Yang H.T."/>
            <person name="Sudianto E."/>
            <person name="Hsu M.H."/>
            <person name="Wu K.P."/>
            <person name="Wang L.N."/>
            <person name="Leebens-Mack J.H."/>
            <person name="Tsai I.J."/>
        </authorList>
    </citation>
    <scope>NUCLEOTIDE SEQUENCE [LARGE SCALE GENOMIC DNA]</scope>
    <source>
        <strain evidence="6">cv. Chaw 1501</strain>
        <tissue evidence="5">Young leaves</tissue>
    </source>
</reference>
<dbReference type="Pfam" id="PF00450">
    <property type="entry name" value="Peptidase_S10"/>
    <property type="match status" value="4"/>
</dbReference>
<dbReference type="InterPro" id="IPR001563">
    <property type="entry name" value="Peptidase_S10"/>
</dbReference>
<dbReference type="PANTHER" id="PTHR11802:SF20">
    <property type="entry name" value="SERINE CARBOXYPEPTIDASE-LIKE 41-RELATED"/>
    <property type="match status" value="1"/>
</dbReference>
<sequence length="927" mass="102651">MPCRQTGSEKGVNWEPNPTFNYSNKRKGHPAVTEGVTIKKEEKGSTPIYKNNRAPFRISRAQVRGVTSSTPPASSKILEGPSGSDTLYYRFASRIDQDPSFIASLIIWGGRSDNREEEKKQTFQTGSLWGLFLLQFLEMGYLVFMVLLGLVALGVDGYPAEEMILRLPGQPRVGFRQFAGYVNVDEKKGRSLFYYFAEAEEHPEKKPITLWMNGGPGCASLGGAFTELGPFLPKGDGRGVRKNKSSWNKASNLLFVDSPAGVGWSYSNTTSDYNTGDASTGHFVPQLAIVLLNHNKHSTGLKFNIKGVALGNPLLKINRDIPSIYLYFWSHGLISDEIGLAIKNHCDFDVFTFTSPHNVTNECNNAIDEADSVVGNYIENYDVIVDACYHAIAQQQLRLGKSATKISLGIDVCLNDEITFYFNLPEVQHALHANRTSLPYHWVNCRTDGDQDSIVPLTGSRTIIRELAQDLKFKVTVPYGAWFYKGQVGGWATEYGNLLTFATVRGAGHFVPFTQPERALRLFQSFVSGVDDARGKFLEMGYLVFVVLLGLVALGVDGYPAEELILRLPGQPKVGFRQFAGYVNVDEKKGRSLFYYFAEAEKHPEKKPLTLWMNGGPGCASLGGAFAELGPFLPKASNLLFVDSPAGVGWSYSNTTSDYNAGDASTGHFVPQLAFVLLNHNKHSTGLKFNIKGVALGNPLLKINRDIPSIYLYFWSHGLISDEIGLAIKNHCDFDVFTYTSPHNVTNECNNAIDDADSVVGNYIENYDVIIDVCYSAIAQQQLRLGKSATKISLGIDVCWNDEITFYFNLPEVQHALHANRTSLPYNWVNCRTDGDQDSIVPLTGSRTIIRELAQDLKFKVTVPYGAWFYKGQVGGWATEYGNLLTFATVRGAGHIVPLTQPERALRLFQSFVAGKRLPNTTYPPIV</sequence>